<accession>A0ACC1NEL2</accession>
<dbReference type="Proteomes" id="UP001143856">
    <property type="component" value="Unassembled WGS sequence"/>
</dbReference>
<protein>
    <submittedName>
        <fullName evidence="1">Uncharacterized protein</fullName>
    </submittedName>
</protein>
<sequence>MLHRGKPKDASSSRRKVTPPSPTYMNNEQFGSDALVQSDRPDYPTNRHPPTAAYLANLRENRVNRPGGSRPLAPSTRSRVGAAEQLTTAGRSSIAGDSIRSEPPISHQRTESGSAKPRGSRPSIAGSVTSRYSVNTASGRDYFPDTPTTAPLKPSEVVPSATYIERGQRWMEKEEAFSLHQAMDAVEIKDEAPKEEQAPDEETRLYNAALNEAAELVYRHEHDIKPREPDAPYRYRPHMRRNSYAHARTASAGRYGSDIGATGLARDSIRSFSGSSSGSDRDSSPGSERGSMDQQRNFGTGSTNQQVSTGTGGGTRLSSGSRRRSSMRRNISGEIEKPFSGDQIWEEPEAPVTHERSVRQPRLPVHSQPLGLKRTSPNKIQFVVGGPRDPNVSSVTTPAKPLSQTEIHKNPPSQSNNPNYTKNNIADSSCTPQDIPRKNGVEIRSEDIRQATSMRLKDRSPKLPTPSAVSDSPGRPIVSFDKNWKAPEEAATDPTPDESRRVPFGIAEERPRPKGPQPPAPTIVRTPDIPRSAPPATESPRHSASIPSMQLDSCTTPQVPTIAISDDGGSSVPTIVLPGGDDDGHGSAKPSIQG</sequence>
<organism evidence="1 2">
    <name type="scientific">Xylaria curta</name>
    <dbReference type="NCBI Taxonomy" id="42375"/>
    <lineage>
        <taxon>Eukaryota</taxon>
        <taxon>Fungi</taxon>
        <taxon>Dikarya</taxon>
        <taxon>Ascomycota</taxon>
        <taxon>Pezizomycotina</taxon>
        <taxon>Sordariomycetes</taxon>
        <taxon>Xylariomycetidae</taxon>
        <taxon>Xylariales</taxon>
        <taxon>Xylariaceae</taxon>
        <taxon>Xylaria</taxon>
    </lineage>
</organism>
<proteinExistence type="predicted"/>
<comment type="caution">
    <text evidence="1">The sequence shown here is derived from an EMBL/GenBank/DDBJ whole genome shotgun (WGS) entry which is preliminary data.</text>
</comment>
<keyword evidence="2" id="KW-1185">Reference proteome</keyword>
<evidence type="ECO:0000313" key="1">
    <source>
        <dbReference type="EMBL" id="KAJ2976869.1"/>
    </source>
</evidence>
<gene>
    <name evidence="1" type="ORF">NUW58_g7979</name>
</gene>
<name>A0ACC1NEL2_9PEZI</name>
<evidence type="ECO:0000313" key="2">
    <source>
        <dbReference type="Proteomes" id="UP001143856"/>
    </source>
</evidence>
<reference evidence="1" key="1">
    <citation type="submission" date="2022-10" db="EMBL/GenBank/DDBJ databases">
        <title>Genome Sequence of Xylaria curta.</title>
        <authorList>
            <person name="Buettner E."/>
        </authorList>
    </citation>
    <scope>NUCLEOTIDE SEQUENCE</scope>
    <source>
        <strain evidence="1">Babe10</strain>
    </source>
</reference>
<dbReference type="EMBL" id="JAPDGR010002245">
    <property type="protein sequence ID" value="KAJ2976869.1"/>
    <property type="molecule type" value="Genomic_DNA"/>
</dbReference>